<accession>A0AAD7DUP3</accession>
<gene>
    <name evidence="2" type="ORF">B0H16DRAFT_1643299</name>
</gene>
<dbReference type="EMBL" id="JARKIB010000562">
    <property type="protein sequence ID" value="KAJ7699843.1"/>
    <property type="molecule type" value="Genomic_DNA"/>
</dbReference>
<proteinExistence type="predicted"/>
<protein>
    <submittedName>
        <fullName evidence="2">Uncharacterized protein</fullName>
    </submittedName>
</protein>
<sequence length="81" mass="8927">MFRLWLWLFGLALASDNLTRPGPNCRLWPGFVLAWLGAMAFGREISLALALALINPRPSQSQLEPKPAKAKAKPKSHGFLA</sequence>
<comment type="caution">
    <text evidence="2">The sequence shown here is derived from an EMBL/GenBank/DDBJ whole genome shotgun (WGS) entry which is preliminary data.</text>
</comment>
<keyword evidence="3" id="KW-1185">Reference proteome</keyword>
<evidence type="ECO:0000313" key="3">
    <source>
        <dbReference type="Proteomes" id="UP001215598"/>
    </source>
</evidence>
<evidence type="ECO:0000256" key="1">
    <source>
        <dbReference type="SAM" id="MobiDB-lite"/>
    </source>
</evidence>
<dbReference type="Proteomes" id="UP001215598">
    <property type="component" value="Unassembled WGS sequence"/>
</dbReference>
<name>A0AAD7DUP3_9AGAR</name>
<organism evidence="2 3">
    <name type="scientific">Mycena metata</name>
    <dbReference type="NCBI Taxonomy" id="1033252"/>
    <lineage>
        <taxon>Eukaryota</taxon>
        <taxon>Fungi</taxon>
        <taxon>Dikarya</taxon>
        <taxon>Basidiomycota</taxon>
        <taxon>Agaricomycotina</taxon>
        <taxon>Agaricomycetes</taxon>
        <taxon>Agaricomycetidae</taxon>
        <taxon>Agaricales</taxon>
        <taxon>Marasmiineae</taxon>
        <taxon>Mycenaceae</taxon>
        <taxon>Mycena</taxon>
    </lineage>
</organism>
<dbReference type="AlphaFoldDB" id="A0AAD7DUP3"/>
<feature type="compositionally biased region" description="Basic residues" evidence="1">
    <location>
        <begin position="68"/>
        <end position="81"/>
    </location>
</feature>
<feature type="region of interest" description="Disordered" evidence="1">
    <location>
        <begin position="58"/>
        <end position="81"/>
    </location>
</feature>
<evidence type="ECO:0000313" key="2">
    <source>
        <dbReference type="EMBL" id="KAJ7699843.1"/>
    </source>
</evidence>
<reference evidence="2" key="1">
    <citation type="submission" date="2023-03" db="EMBL/GenBank/DDBJ databases">
        <title>Massive genome expansion in bonnet fungi (Mycena s.s.) driven by repeated elements and novel gene families across ecological guilds.</title>
        <authorList>
            <consortium name="Lawrence Berkeley National Laboratory"/>
            <person name="Harder C.B."/>
            <person name="Miyauchi S."/>
            <person name="Viragh M."/>
            <person name="Kuo A."/>
            <person name="Thoen E."/>
            <person name="Andreopoulos B."/>
            <person name="Lu D."/>
            <person name="Skrede I."/>
            <person name="Drula E."/>
            <person name="Henrissat B."/>
            <person name="Morin E."/>
            <person name="Kohler A."/>
            <person name="Barry K."/>
            <person name="LaButti K."/>
            <person name="Morin E."/>
            <person name="Salamov A."/>
            <person name="Lipzen A."/>
            <person name="Mereny Z."/>
            <person name="Hegedus B."/>
            <person name="Baldrian P."/>
            <person name="Stursova M."/>
            <person name="Weitz H."/>
            <person name="Taylor A."/>
            <person name="Grigoriev I.V."/>
            <person name="Nagy L.G."/>
            <person name="Martin F."/>
            <person name="Kauserud H."/>
        </authorList>
    </citation>
    <scope>NUCLEOTIDE SEQUENCE</scope>
    <source>
        <strain evidence="2">CBHHK182m</strain>
    </source>
</reference>